<dbReference type="InterPro" id="IPR050766">
    <property type="entry name" value="Bact_Lucif_Oxidored"/>
</dbReference>
<dbReference type="EC" id="1.-.-.-" evidence="6"/>
<name>A0ABW4F9S7_9PSEU</name>
<dbReference type="EMBL" id="JBHUCO010000069">
    <property type="protein sequence ID" value="MFD1523770.1"/>
    <property type="molecule type" value="Genomic_DNA"/>
</dbReference>
<dbReference type="InterPro" id="IPR011251">
    <property type="entry name" value="Luciferase-like_dom"/>
</dbReference>
<evidence type="ECO:0000313" key="7">
    <source>
        <dbReference type="Proteomes" id="UP001597114"/>
    </source>
</evidence>
<dbReference type="Gene3D" id="3.20.20.30">
    <property type="entry name" value="Luciferase-like domain"/>
    <property type="match status" value="1"/>
</dbReference>
<dbReference type="InterPro" id="IPR036661">
    <property type="entry name" value="Luciferase-like_sf"/>
</dbReference>
<evidence type="ECO:0000259" key="5">
    <source>
        <dbReference type="Pfam" id="PF00296"/>
    </source>
</evidence>
<dbReference type="PANTHER" id="PTHR30137">
    <property type="entry name" value="LUCIFERASE-LIKE MONOOXYGENASE"/>
    <property type="match status" value="1"/>
</dbReference>
<proteinExistence type="inferred from homology"/>
<evidence type="ECO:0000256" key="3">
    <source>
        <dbReference type="ARBA" id="ARBA00023002"/>
    </source>
</evidence>
<keyword evidence="2" id="KW-0285">Flavoprotein</keyword>
<evidence type="ECO:0000256" key="1">
    <source>
        <dbReference type="ARBA" id="ARBA00010426"/>
    </source>
</evidence>
<evidence type="ECO:0000313" key="6">
    <source>
        <dbReference type="EMBL" id="MFD1523770.1"/>
    </source>
</evidence>
<keyword evidence="4" id="KW-0503">Monooxygenase</keyword>
<accession>A0ABW4F9S7</accession>
<sequence length="395" mass="44419">MKFNFFHLMPYPYLPDDFDDVAKYPSPSLTFSNGHFDPAKGVELYHRYLDELEYADQLGYDGVVVNEHHQSAYGMMPSPNIMAAALSRRTSRSRILVLGNALPIRGNPLRVAEEIAMLDHLTNGRLVSGFVRGIGWEHFAHSVSPAESRSRFNEAHDLIKKAWTTEGPFEWIGEHYEYRYVNVWPRPLQSPHPPIAVPGAGSPETMRWVAENRYMYVSVYAPTSVVKTWFDGYRKAAADLGYEPDPENIALAIPVFVGETDASAHREAKQHVEWLFKRGLRQSSPLVFPPGYMSPQALRGLLRSRTGSYGDTSFEDLVEQGLVIVGGPESVRNRIEEFREELGFGQMMVLLAIGDMSPELTRRNTEIFASEVIPHFRKAAAAQPEAPALAQTPVI</sequence>
<protein>
    <submittedName>
        <fullName evidence="6">LLM class flavin-dependent oxidoreductase</fullName>
        <ecNumber evidence="6">1.-.-.-</ecNumber>
    </submittedName>
</protein>
<evidence type="ECO:0000256" key="4">
    <source>
        <dbReference type="ARBA" id="ARBA00023033"/>
    </source>
</evidence>
<gene>
    <name evidence="6" type="ORF">ACFSJD_40235</name>
</gene>
<feature type="domain" description="Luciferase-like" evidence="5">
    <location>
        <begin position="40"/>
        <end position="344"/>
    </location>
</feature>
<keyword evidence="3 6" id="KW-0560">Oxidoreductase</keyword>
<dbReference type="Pfam" id="PF00296">
    <property type="entry name" value="Bac_luciferase"/>
    <property type="match status" value="1"/>
</dbReference>
<evidence type="ECO:0000256" key="2">
    <source>
        <dbReference type="ARBA" id="ARBA00022630"/>
    </source>
</evidence>
<dbReference type="PANTHER" id="PTHR30137:SF16">
    <property type="entry name" value="BLL0895 PROTEIN"/>
    <property type="match status" value="1"/>
</dbReference>
<comment type="caution">
    <text evidence="6">The sequence shown here is derived from an EMBL/GenBank/DDBJ whole genome shotgun (WGS) entry which is preliminary data.</text>
</comment>
<comment type="similarity">
    <text evidence="1">Belongs to the bacterial luciferase oxidoreductase family.</text>
</comment>
<dbReference type="SUPFAM" id="SSF51679">
    <property type="entry name" value="Bacterial luciferase-like"/>
    <property type="match status" value="1"/>
</dbReference>
<reference evidence="7" key="1">
    <citation type="journal article" date="2019" name="Int. J. Syst. Evol. Microbiol.">
        <title>The Global Catalogue of Microorganisms (GCM) 10K type strain sequencing project: providing services to taxonomists for standard genome sequencing and annotation.</title>
        <authorList>
            <consortium name="The Broad Institute Genomics Platform"/>
            <consortium name="The Broad Institute Genome Sequencing Center for Infectious Disease"/>
            <person name="Wu L."/>
            <person name="Ma J."/>
        </authorList>
    </citation>
    <scope>NUCLEOTIDE SEQUENCE [LARGE SCALE GENOMIC DNA]</scope>
    <source>
        <strain evidence="7">CCM 7043</strain>
    </source>
</reference>
<keyword evidence="7" id="KW-1185">Reference proteome</keyword>
<organism evidence="6 7">
    <name type="scientific">Pseudonocardia yunnanensis</name>
    <dbReference type="NCBI Taxonomy" id="58107"/>
    <lineage>
        <taxon>Bacteria</taxon>
        <taxon>Bacillati</taxon>
        <taxon>Actinomycetota</taxon>
        <taxon>Actinomycetes</taxon>
        <taxon>Pseudonocardiales</taxon>
        <taxon>Pseudonocardiaceae</taxon>
        <taxon>Pseudonocardia</taxon>
    </lineage>
</organism>
<dbReference type="GO" id="GO:0016491">
    <property type="term" value="F:oxidoreductase activity"/>
    <property type="evidence" value="ECO:0007669"/>
    <property type="project" value="UniProtKB-KW"/>
</dbReference>
<dbReference type="RefSeq" id="WP_344723377.1">
    <property type="nucleotide sequence ID" value="NZ_BAAAUS010000019.1"/>
</dbReference>
<dbReference type="Proteomes" id="UP001597114">
    <property type="component" value="Unassembled WGS sequence"/>
</dbReference>